<protein>
    <recommendedName>
        <fullName evidence="2">F-box domain-containing protein</fullName>
    </recommendedName>
</protein>
<dbReference type="InParanoid" id="A0A162TWB0"/>
<dbReference type="InterPro" id="IPR036047">
    <property type="entry name" value="F-box-like_dom_sf"/>
</dbReference>
<organism evidence="3 4">
    <name type="scientific">Phycomyces blakesleeanus (strain ATCC 8743b / DSM 1359 / FGSC 10004 / NBRC 33097 / NRRL 1555)</name>
    <dbReference type="NCBI Taxonomy" id="763407"/>
    <lineage>
        <taxon>Eukaryota</taxon>
        <taxon>Fungi</taxon>
        <taxon>Fungi incertae sedis</taxon>
        <taxon>Mucoromycota</taxon>
        <taxon>Mucoromycotina</taxon>
        <taxon>Mucoromycetes</taxon>
        <taxon>Mucorales</taxon>
        <taxon>Phycomycetaceae</taxon>
        <taxon>Phycomyces</taxon>
    </lineage>
</organism>
<dbReference type="Proteomes" id="UP000077315">
    <property type="component" value="Unassembled WGS sequence"/>
</dbReference>
<accession>A0A162TWB0</accession>
<keyword evidence="4" id="KW-1185">Reference proteome</keyword>
<dbReference type="InterPro" id="IPR032675">
    <property type="entry name" value="LRR_dom_sf"/>
</dbReference>
<evidence type="ECO:0000256" key="1">
    <source>
        <dbReference type="SAM" id="MobiDB-lite"/>
    </source>
</evidence>
<feature type="region of interest" description="Disordered" evidence="1">
    <location>
        <begin position="565"/>
        <end position="587"/>
    </location>
</feature>
<feature type="domain" description="F-box" evidence="2">
    <location>
        <begin position="4"/>
        <end position="46"/>
    </location>
</feature>
<dbReference type="Gene3D" id="1.20.1280.50">
    <property type="match status" value="1"/>
</dbReference>
<dbReference type="AlphaFoldDB" id="A0A162TWB0"/>
<sequence>MPASELPLEILLQIAELLLTNDRRSCALTCKGWRYPFQEFLWKHIHVDSMNNFETLFNTIEDSRIMSKSYGPLVRSLRLCGECIIPSIQQDHFLRSLPNLKHLDLGRMSYKLINPEMTRINDTWMSLESLRIKIPHSGIEETTEEIIEFLTNISKLQKIELIQCSWNNSIKYMLDDFDKIHQKLQQLSCMKASISLGNILHPAQLMIPNTIPALALTRLDLNLRDWDPLWLYYFGHKYPNLRFIKLDISHVRECKIPEEVMRRNSALFLYNPDAMQYLETFNLITKDISDSSHVALWDFICPLNIQIKHLKYTMKHKNGGGHFFKMIIKGALRTFADTLETLSVEGNVYFDSKYTSKIELSPYCPLLVDLRISNCGLSIDISNILDNCGSLRRLRLYNGELCISQDAANQKSKRQKDHQHHGLNILELHEVLTSDSVFKHISFRCRHLQYMNLDTLTIVESISKKTGNLLIDMSHTLFKVLRLDNIQYYSLYDDTDDQIAINLLLLSQLNNSLSPNKNKQKEFTGLKFTVVDHTNHIAWLHTFHNIAHKRNSETDIRRLSRQVSNTTLKHHQDSHTKKKPKVSKSTGLRNKYDSCESWQDYLLEEYVELRCGHVAKAILPGLPSKDKEFWDELYDRLFKNKIVAMDLCKTRPIFDGLGDQSIAYILDYEARLLLCTINYRFLQQ</sequence>
<dbReference type="OrthoDB" id="2253782at2759"/>
<gene>
    <name evidence="3" type="ORF">PHYBLDRAFT_170163</name>
</gene>
<dbReference type="EMBL" id="KV440985">
    <property type="protein sequence ID" value="OAD71492.1"/>
    <property type="molecule type" value="Genomic_DNA"/>
</dbReference>
<dbReference type="SUPFAM" id="SSF52047">
    <property type="entry name" value="RNI-like"/>
    <property type="match status" value="1"/>
</dbReference>
<proteinExistence type="predicted"/>
<dbReference type="PANTHER" id="PTHR16134:SF119">
    <property type="entry name" value="AT02038P-RELATED"/>
    <property type="match status" value="1"/>
</dbReference>
<name>A0A162TWB0_PHYB8</name>
<reference evidence="4" key="1">
    <citation type="submission" date="2015-06" db="EMBL/GenBank/DDBJ databases">
        <title>Expansion of signal transduction pathways in fungi by whole-genome duplication.</title>
        <authorList>
            <consortium name="DOE Joint Genome Institute"/>
            <person name="Corrochano L.M."/>
            <person name="Kuo A."/>
            <person name="Marcet-Houben M."/>
            <person name="Polaino S."/>
            <person name="Salamov A."/>
            <person name="Villalobos J.M."/>
            <person name="Alvarez M.I."/>
            <person name="Avalos J."/>
            <person name="Benito E.P."/>
            <person name="Benoit I."/>
            <person name="Burger G."/>
            <person name="Camino L.P."/>
            <person name="Canovas D."/>
            <person name="Cerda-Olmedo E."/>
            <person name="Cheng J.-F."/>
            <person name="Dominguez A."/>
            <person name="Elias M."/>
            <person name="Eslava A.P."/>
            <person name="Glaser F."/>
            <person name="Grimwood J."/>
            <person name="Gutierrez G."/>
            <person name="Heitman J."/>
            <person name="Henrissat B."/>
            <person name="Iturriaga E.A."/>
            <person name="Lang B.F."/>
            <person name="Lavin J.L."/>
            <person name="Lee S."/>
            <person name="Li W."/>
            <person name="Lindquist E."/>
            <person name="Lopez-Garcia S."/>
            <person name="Luque E.M."/>
            <person name="Marcos A.T."/>
            <person name="Martin J."/>
            <person name="McCluskey K."/>
            <person name="Medina H.R."/>
            <person name="Miralles-Duran A."/>
            <person name="Miyazaki A."/>
            <person name="Munoz-Torres E."/>
            <person name="Oguiza J.A."/>
            <person name="Ohm R."/>
            <person name="Olmedo M."/>
            <person name="Orejas M."/>
            <person name="Ortiz-Castellanos L."/>
            <person name="Pisabarro A.G."/>
            <person name="Rodriguez-Romero J."/>
            <person name="Ruiz-Herrera J."/>
            <person name="Ruiz-Vazquez R."/>
            <person name="Sanz C."/>
            <person name="Schackwitz W."/>
            <person name="Schmutz J."/>
            <person name="Shahriari M."/>
            <person name="Shelest E."/>
            <person name="Silva-Franco F."/>
            <person name="Soanes D."/>
            <person name="Syed K."/>
            <person name="Tagua V.G."/>
            <person name="Talbot N.J."/>
            <person name="Thon M."/>
            <person name="De vries R.P."/>
            <person name="Wiebenga A."/>
            <person name="Yadav J.S."/>
            <person name="Braun E.L."/>
            <person name="Baker S."/>
            <person name="Garre V."/>
            <person name="Horwitz B."/>
            <person name="Torres-Martinez S."/>
            <person name="Idnurm A."/>
            <person name="Herrera-Estrella A."/>
            <person name="Gabaldon T."/>
            <person name="Grigoriev I.V."/>
        </authorList>
    </citation>
    <scope>NUCLEOTIDE SEQUENCE [LARGE SCALE GENOMIC DNA]</scope>
    <source>
        <strain evidence="4">NRRL 1555(-)</strain>
    </source>
</reference>
<dbReference type="SUPFAM" id="SSF81383">
    <property type="entry name" value="F-box domain"/>
    <property type="match status" value="1"/>
</dbReference>
<evidence type="ECO:0000313" key="3">
    <source>
        <dbReference type="EMBL" id="OAD71492.1"/>
    </source>
</evidence>
<evidence type="ECO:0000313" key="4">
    <source>
        <dbReference type="Proteomes" id="UP000077315"/>
    </source>
</evidence>
<dbReference type="Gene3D" id="3.80.10.10">
    <property type="entry name" value="Ribonuclease Inhibitor"/>
    <property type="match status" value="1"/>
</dbReference>
<dbReference type="GeneID" id="28997175"/>
<dbReference type="VEuPathDB" id="FungiDB:PHYBLDRAFT_170163"/>
<evidence type="ECO:0000259" key="2">
    <source>
        <dbReference type="Pfam" id="PF12937"/>
    </source>
</evidence>
<dbReference type="RefSeq" id="XP_018289532.1">
    <property type="nucleotide sequence ID" value="XM_018436269.1"/>
</dbReference>
<dbReference type="Pfam" id="PF12937">
    <property type="entry name" value="F-box-like"/>
    <property type="match status" value="1"/>
</dbReference>
<dbReference type="PANTHER" id="PTHR16134">
    <property type="entry name" value="F-BOX/TPR REPEAT PROTEIN POF3"/>
    <property type="match status" value="1"/>
</dbReference>
<dbReference type="InterPro" id="IPR001810">
    <property type="entry name" value="F-box_dom"/>
</dbReference>